<keyword evidence="5" id="KW-0238">DNA-binding</keyword>
<dbReference type="GeneID" id="10028641"/>
<evidence type="ECO:0000313" key="12">
    <source>
        <dbReference type="EMBL" id="EFR00532.1"/>
    </source>
</evidence>
<evidence type="ECO:0000256" key="6">
    <source>
        <dbReference type="ARBA" id="ARBA00023163"/>
    </source>
</evidence>
<dbReference type="PROSITE" id="PS00463">
    <property type="entry name" value="ZN2_CY6_FUNGAL_1"/>
    <property type="match status" value="1"/>
</dbReference>
<dbReference type="PROSITE" id="PS50048">
    <property type="entry name" value="ZN2_CY6_FUNGAL_2"/>
    <property type="match status" value="1"/>
</dbReference>
<evidence type="ECO:0000256" key="10">
    <source>
        <dbReference type="SAM" id="MobiDB-lite"/>
    </source>
</evidence>
<sequence>MEDRTEEMMGMETSPAAPTDAAHQASRISMFRKNGKPTSCEPCRISKVRCDHVMPICQRCEKKGIADKCYYHEAPLTRVRTGPKTRNRVTKPQTYGLIRACTLRRRGSDTEDALLKYPASSEEKADGGTTIQNAYLGSTSFISVFQETPSGFSSCSVLSPQVDLGQWGYDAAYTELNLARLLSAFDLYEKLIISFYEKCNLTIIPMKLIIAPLRVTRAYFDAGGWLQESRQRELYAKITQNTARPLQITGTSSLEDFSALFAGENLRWEFVGVIYCLAGLSAISDHVLAQTPYPPIDEVPDREKFAKEMAAACNSCSQLCKRYDNCNDVMLWLHYTYAVLSSDVLGETSHHVYAVLGNLVTDIYGMGLHRYKNPDSDVPFFLSEVRKRLVAATYRTDKNISTFLGRPPRLPYHYCDASLPLDIDDDELFLQGDELDRVLQKLTHDGWSAEATSNGKIRPVTAIRMRYFSSIFREKVLRLSLGRKGANFSHDLQETYQECKRMLDGVPGWFHYRTDCWEKLDSVTCIVSLVIYLECIHTMFQIERIRCRENQGSIRDLLDSSMQAVSAVIDFTKQGEKKGNKVWKDFAWVFLLYALPTAGVLAIELHRCTVTETPLSSSAPRSEVVRNLSTIVSWFECTDLPVNATHNTCVEVSKAINKLLDDTLNYQPGTGQRRIGAEQGVTELTGPSVMLSTTTGTTSIGDADTAKNTKPYDLGVPVLHPEPFGNDLTNGISIGTGESFLTWLDGLGMDTSIPEFLL</sequence>
<evidence type="ECO:0000256" key="7">
    <source>
        <dbReference type="ARBA" id="ARBA00023242"/>
    </source>
</evidence>
<dbReference type="GO" id="GO:0005634">
    <property type="term" value="C:nucleus"/>
    <property type="evidence" value="ECO:0007669"/>
    <property type="project" value="UniProtKB-SubCell"/>
</dbReference>
<gene>
    <name evidence="12" type="ORF">MGYG_03536</name>
</gene>
<accession>E4USG5</accession>
<organism evidence="13">
    <name type="scientific">Arthroderma gypseum (strain ATCC MYA-4604 / CBS 118893)</name>
    <name type="common">Microsporum gypseum</name>
    <dbReference type="NCBI Taxonomy" id="535722"/>
    <lineage>
        <taxon>Eukaryota</taxon>
        <taxon>Fungi</taxon>
        <taxon>Dikarya</taxon>
        <taxon>Ascomycota</taxon>
        <taxon>Pezizomycotina</taxon>
        <taxon>Eurotiomycetes</taxon>
        <taxon>Eurotiomycetidae</taxon>
        <taxon>Onygenales</taxon>
        <taxon>Arthrodermataceae</taxon>
        <taxon>Nannizzia</taxon>
    </lineage>
</organism>
<evidence type="ECO:0000256" key="1">
    <source>
        <dbReference type="ARBA" id="ARBA00004123"/>
    </source>
</evidence>
<dbReference type="CDD" id="cd00067">
    <property type="entry name" value="GAL4"/>
    <property type="match status" value="1"/>
</dbReference>
<dbReference type="eggNOG" id="ENOG502SI1U">
    <property type="taxonomic scope" value="Eukaryota"/>
</dbReference>
<evidence type="ECO:0000259" key="11">
    <source>
        <dbReference type="PROSITE" id="PS50048"/>
    </source>
</evidence>
<dbReference type="InParanoid" id="E4USG5"/>
<evidence type="ECO:0000256" key="2">
    <source>
        <dbReference type="ARBA" id="ARBA00018346"/>
    </source>
</evidence>
<dbReference type="Pfam" id="PF00172">
    <property type="entry name" value="Zn_clus"/>
    <property type="match status" value="1"/>
</dbReference>
<keyword evidence="13" id="KW-1185">Reference proteome</keyword>
<dbReference type="PANTHER" id="PTHR31001:SF40">
    <property type="entry name" value="ZN(II)2CYS6 TRANSCRIPTION FACTOR (EUROFUNG)"/>
    <property type="match status" value="1"/>
</dbReference>
<evidence type="ECO:0000313" key="13">
    <source>
        <dbReference type="Proteomes" id="UP000002669"/>
    </source>
</evidence>
<evidence type="ECO:0000256" key="5">
    <source>
        <dbReference type="ARBA" id="ARBA00023125"/>
    </source>
</evidence>
<dbReference type="SUPFAM" id="SSF57701">
    <property type="entry name" value="Zn2/Cys6 DNA-binding domain"/>
    <property type="match status" value="1"/>
</dbReference>
<keyword evidence="3" id="KW-0479">Metal-binding</keyword>
<dbReference type="OrthoDB" id="4898680at2759"/>
<evidence type="ECO:0000256" key="9">
    <source>
        <dbReference type="ARBA" id="ARBA00045154"/>
    </source>
</evidence>
<feature type="region of interest" description="Disordered" evidence="10">
    <location>
        <begin position="1"/>
        <end position="23"/>
    </location>
</feature>
<dbReference type="GO" id="GO:0006351">
    <property type="term" value="P:DNA-templated transcription"/>
    <property type="evidence" value="ECO:0007669"/>
    <property type="project" value="InterPro"/>
</dbReference>
<evidence type="ECO:0000256" key="4">
    <source>
        <dbReference type="ARBA" id="ARBA00023015"/>
    </source>
</evidence>
<dbReference type="InterPro" id="IPR001138">
    <property type="entry name" value="Zn2Cys6_DnaBD"/>
</dbReference>
<protein>
    <recommendedName>
        <fullName evidence="2">C6 finger domain transcription factor nscR</fullName>
    </recommendedName>
    <alternativeName>
        <fullName evidence="8">Neosartiricin B biosynthesis protein R</fullName>
    </alternativeName>
</protein>
<dbReference type="Gene3D" id="4.10.240.10">
    <property type="entry name" value="Zn(2)-C6 fungal-type DNA-binding domain"/>
    <property type="match status" value="1"/>
</dbReference>
<dbReference type="SMART" id="SM00906">
    <property type="entry name" value="Fungal_trans"/>
    <property type="match status" value="1"/>
</dbReference>
<dbReference type="CDD" id="cd12148">
    <property type="entry name" value="fungal_TF_MHR"/>
    <property type="match status" value="1"/>
</dbReference>
<dbReference type="HOGENOM" id="CLU_013296_1_1_1"/>
<dbReference type="PANTHER" id="PTHR31001">
    <property type="entry name" value="UNCHARACTERIZED TRANSCRIPTIONAL REGULATORY PROTEIN"/>
    <property type="match status" value="1"/>
</dbReference>
<dbReference type="OMA" id="THNTCVE"/>
<dbReference type="GO" id="GO:0000981">
    <property type="term" value="F:DNA-binding transcription factor activity, RNA polymerase II-specific"/>
    <property type="evidence" value="ECO:0007669"/>
    <property type="project" value="InterPro"/>
</dbReference>
<dbReference type="SMART" id="SM00066">
    <property type="entry name" value="GAL4"/>
    <property type="match status" value="1"/>
</dbReference>
<dbReference type="EMBL" id="DS989824">
    <property type="protein sequence ID" value="EFR00532.1"/>
    <property type="molecule type" value="Genomic_DNA"/>
</dbReference>
<reference evidence="13" key="1">
    <citation type="journal article" date="2012" name="MBio">
        <title>Comparative genome analysis of Trichophyton rubrum and related dermatophytes reveals candidate genes involved in infection.</title>
        <authorList>
            <person name="Martinez D.A."/>
            <person name="Oliver B.G."/>
            <person name="Graeser Y."/>
            <person name="Goldberg J.M."/>
            <person name="Li W."/>
            <person name="Martinez-Rossi N.M."/>
            <person name="Monod M."/>
            <person name="Shelest E."/>
            <person name="Barton R.C."/>
            <person name="Birch E."/>
            <person name="Brakhage A.A."/>
            <person name="Chen Z."/>
            <person name="Gurr S.J."/>
            <person name="Heiman D."/>
            <person name="Heitman J."/>
            <person name="Kosti I."/>
            <person name="Rossi A."/>
            <person name="Saif S."/>
            <person name="Samalova M."/>
            <person name="Saunders C.W."/>
            <person name="Shea T."/>
            <person name="Summerbell R.C."/>
            <person name="Xu J."/>
            <person name="Young S."/>
            <person name="Zeng Q."/>
            <person name="Birren B.W."/>
            <person name="Cuomo C.A."/>
            <person name="White T.C."/>
        </authorList>
    </citation>
    <scope>NUCLEOTIDE SEQUENCE [LARGE SCALE GENOMIC DNA]</scope>
    <source>
        <strain evidence="13">ATCC MYA-4604 / CBS 118893</strain>
    </source>
</reference>
<name>E4USG5_ARTGP</name>
<keyword evidence="4" id="KW-0805">Transcription regulation</keyword>
<dbReference type="STRING" id="535722.E4USG5"/>
<dbReference type="GO" id="GO:0003677">
    <property type="term" value="F:DNA binding"/>
    <property type="evidence" value="ECO:0007669"/>
    <property type="project" value="UniProtKB-KW"/>
</dbReference>
<dbReference type="InterPro" id="IPR007219">
    <property type="entry name" value="XnlR_reg_dom"/>
</dbReference>
<dbReference type="Proteomes" id="UP000002669">
    <property type="component" value="Unassembled WGS sequence"/>
</dbReference>
<keyword evidence="6" id="KW-0804">Transcription</keyword>
<dbReference type="GO" id="GO:0008270">
    <property type="term" value="F:zinc ion binding"/>
    <property type="evidence" value="ECO:0007669"/>
    <property type="project" value="InterPro"/>
</dbReference>
<dbReference type="VEuPathDB" id="FungiDB:MGYG_03536"/>
<dbReference type="Pfam" id="PF04082">
    <property type="entry name" value="Fungal_trans"/>
    <property type="match status" value="1"/>
</dbReference>
<dbReference type="InterPro" id="IPR036864">
    <property type="entry name" value="Zn2-C6_fun-type_DNA-bd_sf"/>
</dbReference>
<proteinExistence type="predicted"/>
<dbReference type="RefSeq" id="XP_003173362.1">
    <property type="nucleotide sequence ID" value="XM_003173314.1"/>
</dbReference>
<dbReference type="InterPro" id="IPR050613">
    <property type="entry name" value="Sec_Metabolite_Reg"/>
</dbReference>
<comment type="function">
    <text evidence="9">Transcription factor that specifically regulates the neosartoricin B biosynthesis gene cluster.</text>
</comment>
<evidence type="ECO:0000256" key="8">
    <source>
        <dbReference type="ARBA" id="ARBA00031692"/>
    </source>
</evidence>
<feature type="domain" description="Zn(2)-C6 fungal-type" evidence="11">
    <location>
        <begin position="39"/>
        <end position="71"/>
    </location>
</feature>
<evidence type="ECO:0000256" key="3">
    <source>
        <dbReference type="ARBA" id="ARBA00022723"/>
    </source>
</evidence>
<keyword evidence="7" id="KW-0539">Nucleus</keyword>
<dbReference type="AlphaFoldDB" id="E4USG5"/>
<comment type="subcellular location">
    <subcellularLocation>
        <location evidence="1">Nucleus</location>
    </subcellularLocation>
</comment>